<feature type="domain" description="Phospholipase/carboxylesterase/thioesterase" evidence="3">
    <location>
        <begin position="7"/>
        <end position="127"/>
    </location>
</feature>
<keyword evidence="5" id="KW-1185">Reference proteome</keyword>
<name>A0A1I1SW31_9RHOB</name>
<reference evidence="4 5" key="1">
    <citation type="submission" date="2016-10" db="EMBL/GenBank/DDBJ databases">
        <authorList>
            <person name="Varghese N."/>
            <person name="Submissions S."/>
        </authorList>
    </citation>
    <scope>NUCLEOTIDE SEQUENCE [LARGE SCALE GENOMIC DNA]</scope>
    <source>
        <strain evidence="5">YIM D21,KCTC 23444,ACCC 10710</strain>
    </source>
</reference>
<sequence>MKRGGASKDRAIAGLVLLHGRGGSAADMVSMFDTLALPDVAVIAPEAPERSWWPVSFLAPFSELSAWLDRGLDAVAAAVAELRSDGLPLNAISICGFSQGACLGLEFAARQGQGLSTVFGFSGALVGTDDAMTGPQADLYGYRGKRFDYATELHGLNVELSCHERDPHIPLARFEESADVLRGLGATVARRVYPGAGHALMREDVMALRHRLNVQISAERS</sequence>
<dbReference type="InterPro" id="IPR029058">
    <property type="entry name" value="AB_hydrolase_fold"/>
</dbReference>
<evidence type="ECO:0000256" key="1">
    <source>
        <dbReference type="ARBA" id="ARBA00006499"/>
    </source>
</evidence>
<gene>
    <name evidence="4" type="ORF">SAMN04515678_101366</name>
</gene>
<dbReference type="InterPro" id="IPR050565">
    <property type="entry name" value="LYPA1-2/EST-like"/>
</dbReference>
<dbReference type="Proteomes" id="UP000325289">
    <property type="component" value="Unassembled WGS sequence"/>
</dbReference>
<keyword evidence="2" id="KW-0378">Hydrolase</keyword>
<dbReference type="Gene3D" id="3.40.50.1820">
    <property type="entry name" value="alpha/beta hydrolase"/>
    <property type="match status" value="1"/>
</dbReference>
<evidence type="ECO:0000259" key="3">
    <source>
        <dbReference type="Pfam" id="PF02230"/>
    </source>
</evidence>
<protein>
    <submittedName>
        <fullName evidence="4">Phospholipase/carboxylesterase</fullName>
    </submittedName>
</protein>
<dbReference type="Pfam" id="PF02230">
    <property type="entry name" value="Abhydrolase_2"/>
    <property type="match status" value="1"/>
</dbReference>
<evidence type="ECO:0000256" key="2">
    <source>
        <dbReference type="ARBA" id="ARBA00022801"/>
    </source>
</evidence>
<dbReference type="RefSeq" id="WP_223162904.1">
    <property type="nucleotide sequence ID" value="NZ_FOMS01000001.1"/>
</dbReference>
<dbReference type="InterPro" id="IPR003140">
    <property type="entry name" value="PLipase/COase/thioEstase"/>
</dbReference>
<accession>A0A1I1SW31</accession>
<dbReference type="EMBL" id="FOMS01000001">
    <property type="protein sequence ID" value="SFD50699.1"/>
    <property type="molecule type" value="Genomic_DNA"/>
</dbReference>
<dbReference type="PANTHER" id="PTHR10655:SF17">
    <property type="entry name" value="LYSOPHOSPHOLIPASE-LIKE PROTEIN 1"/>
    <property type="match status" value="1"/>
</dbReference>
<dbReference type="SUPFAM" id="SSF53474">
    <property type="entry name" value="alpha/beta-Hydrolases"/>
    <property type="match status" value="1"/>
</dbReference>
<organism evidence="4 5">
    <name type="scientific">Roseivivax sediminis</name>
    <dbReference type="NCBI Taxonomy" id="936889"/>
    <lineage>
        <taxon>Bacteria</taxon>
        <taxon>Pseudomonadati</taxon>
        <taxon>Pseudomonadota</taxon>
        <taxon>Alphaproteobacteria</taxon>
        <taxon>Rhodobacterales</taxon>
        <taxon>Roseobacteraceae</taxon>
        <taxon>Roseivivax</taxon>
    </lineage>
</organism>
<dbReference type="AlphaFoldDB" id="A0A1I1SW31"/>
<evidence type="ECO:0000313" key="5">
    <source>
        <dbReference type="Proteomes" id="UP000325289"/>
    </source>
</evidence>
<comment type="similarity">
    <text evidence="1">Belongs to the AB hydrolase superfamily. AB hydrolase 2 family.</text>
</comment>
<dbReference type="GO" id="GO:0016787">
    <property type="term" value="F:hydrolase activity"/>
    <property type="evidence" value="ECO:0007669"/>
    <property type="project" value="UniProtKB-KW"/>
</dbReference>
<evidence type="ECO:0000313" key="4">
    <source>
        <dbReference type="EMBL" id="SFD50699.1"/>
    </source>
</evidence>
<proteinExistence type="inferred from homology"/>
<dbReference type="PANTHER" id="PTHR10655">
    <property type="entry name" value="LYSOPHOSPHOLIPASE-RELATED"/>
    <property type="match status" value="1"/>
</dbReference>